<keyword evidence="2" id="KW-0540">Nuclease</keyword>
<dbReference type="Proteomes" id="UP000886890">
    <property type="component" value="Unassembled WGS sequence"/>
</dbReference>
<sequence length="276" mass="31783">MNSETLNKRKRELGLTTEQLSQLSGVPVGTINKILNGETRSPRYYTLQALGKVLFGEEGAPSEKDQFLSADADLSCEVRESAAPYLTKRQGEYTVEDYRRLPEDLRAELIDGTLIFSEAPTFTHQELVTELLFELQMFIRTNQGSCRVLPAPLDVQLDCDDRTVVQPDIALIGQEKKITQRGICGAPDFCIEIVSDASRKRDYGIKMQKYMNAGVREYWIVDPSRRKIVCYWFEGEDAPEIMMYTFDDQIPVRIYSGRLEIDFRQIRRRLWKEEST</sequence>
<dbReference type="Pfam" id="PF05685">
    <property type="entry name" value="Uma2"/>
    <property type="match status" value="1"/>
</dbReference>
<dbReference type="SUPFAM" id="SSF52980">
    <property type="entry name" value="Restriction endonuclease-like"/>
    <property type="match status" value="1"/>
</dbReference>
<dbReference type="InterPro" id="IPR010982">
    <property type="entry name" value="Lambda_DNA-bd_dom_sf"/>
</dbReference>
<organism evidence="2 3">
    <name type="scientific">Candidatus Fusicatenibacter merdavium</name>
    <dbReference type="NCBI Taxonomy" id="2838600"/>
    <lineage>
        <taxon>Bacteria</taxon>
        <taxon>Bacillati</taxon>
        <taxon>Bacillota</taxon>
        <taxon>Clostridia</taxon>
        <taxon>Lachnospirales</taxon>
        <taxon>Lachnospiraceae</taxon>
        <taxon>Fusicatenibacter</taxon>
    </lineage>
</organism>
<dbReference type="CDD" id="cd00093">
    <property type="entry name" value="HTH_XRE"/>
    <property type="match status" value="1"/>
</dbReference>
<dbReference type="Gene3D" id="3.90.1570.10">
    <property type="entry name" value="tt1808, chain A"/>
    <property type="match status" value="1"/>
</dbReference>
<dbReference type="AlphaFoldDB" id="A0A9D2BIS5"/>
<dbReference type="PANTHER" id="PTHR34107:SF4">
    <property type="entry name" value="SLL1222 PROTEIN"/>
    <property type="match status" value="1"/>
</dbReference>
<dbReference type="GO" id="GO:0003677">
    <property type="term" value="F:DNA binding"/>
    <property type="evidence" value="ECO:0007669"/>
    <property type="project" value="InterPro"/>
</dbReference>
<proteinExistence type="predicted"/>
<dbReference type="InterPro" id="IPR011335">
    <property type="entry name" value="Restrct_endonuc-II-like"/>
</dbReference>
<reference evidence="2" key="1">
    <citation type="journal article" date="2021" name="PeerJ">
        <title>Extensive microbial diversity within the chicken gut microbiome revealed by metagenomics and culture.</title>
        <authorList>
            <person name="Gilroy R."/>
            <person name="Ravi A."/>
            <person name="Getino M."/>
            <person name="Pursley I."/>
            <person name="Horton D.L."/>
            <person name="Alikhan N.F."/>
            <person name="Baker D."/>
            <person name="Gharbi K."/>
            <person name="Hall N."/>
            <person name="Watson M."/>
            <person name="Adriaenssens E.M."/>
            <person name="Foster-Nyarko E."/>
            <person name="Jarju S."/>
            <person name="Secka A."/>
            <person name="Antonio M."/>
            <person name="Oren A."/>
            <person name="Chaudhuri R.R."/>
            <person name="La Ragione R."/>
            <person name="Hildebrand F."/>
            <person name="Pallen M.J."/>
        </authorList>
    </citation>
    <scope>NUCLEOTIDE SEQUENCE</scope>
    <source>
        <strain evidence="2">CHK183-1962</strain>
    </source>
</reference>
<gene>
    <name evidence="2" type="ORF">H9734_05275</name>
</gene>
<evidence type="ECO:0000313" key="2">
    <source>
        <dbReference type="EMBL" id="HIX76992.1"/>
    </source>
</evidence>
<dbReference type="PROSITE" id="PS50943">
    <property type="entry name" value="HTH_CROC1"/>
    <property type="match status" value="1"/>
</dbReference>
<dbReference type="SUPFAM" id="SSF47413">
    <property type="entry name" value="lambda repressor-like DNA-binding domains"/>
    <property type="match status" value="1"/>
</dbReference>
<accession>A0A9D2BIS5</accession>
<reference evidence="2" key="2">
    <citation type="submission" date="2021-04" db="EMBL/GenBank/DDBJ databases">
        <authorList>
            <person name="Gilroy R."/>
        </authorList>
    </citation>
    <scope>NUCLEOTIDE SEQUENCE</scope>
    <source>
        <strain evidence="2">CHK183-1962</strain>
    </source>
</reference>
<feature type="domain" description="HTH cro/C1-type" evidence="1">
    <location>
        <begin position="6"/>
        <end position="54"/>
    </location>
</feature>
<dbReference type="PANTHER" id="PTHR34107">
    <property type="entry name" value="SLL0198 PROTEIN-RELATED"/>
    <property type="match status" value="1"/>
</dbReference>
<keyword evidence="2" id="KW-0255">Endonuclease</keyword>
<dbReference type="InterPro" id="IPR001387">
    <property type="entry name" value="Cro/C1-type_HTH"/>
</dbReference>
<dbReference type="Pfam" id="PF01381">
    <property type="entry name" value="HTH_3"/>
    <property type="match status" value="1"/>
</dbReference>
<name>A0A9D2BIS5_9FIRM</name>
<dbReference type="InterPro" id="IPR008538">
    <property type="entry name" value="Uma2"/>
</dbReference>
<comment type="caution">
    <text evidence="2">The sequence shown here is derived from an EMBL/GenBank/DDBJ whole genome shotgun (WGS) entry which is preliminary data.</text>
</comment>
<dbReference type="GO" id="GO:0004519">
    <property type="term" value="F:endonuclease activity"/>
    <property type="evidence" value="ECO:0007669"/>
    <property type="project" value="UniProtKB-KW"/>
</dbReference>
<keyword evidence="2" id="KW-0378">Hydrolase</keyword>
<dbReference type="CDD" id="cd06260">
    <property type="entry name" value="DUF820-like"/>
    <property type="match status" value="1"/>
</dbReference>
<evidence type="ECO:0000313" key="3">
    <source>
        <dbReference type="Proteomes" id="UP000886890"/>
    </source>
</evidence>
<protein>
    <submittedName>
        <fullName evidence="2">Uma2 family endonuclease</fullName>
    </submittedName>
</protein>
<dbReference type="EMBL" id="DXEK01000086">
    <property type="protein sequence ID" value="HIX76992.1"/>
    <property type="molecule type" value="Genomic_DNA"/>
</dbReference>
<dbReference type="InterPro" id="IPR012296">
    <property type="entry name" value="Nuclease_put_TT1808"/>
</dbReference>
<evidence type="ECO:0000259" key="1">
    <source>
        <dbReference type="PROSITE" id="PS50943"/>
    </source>
</evidence>
<dbReference type="Gene3D" id="1.10.260.40">
    <property type="entry name" value="lambda repressor-like DNA-binding domains"/>
    <property type="match status" value="1"/>
</dbReference>